<sequence length="743" mass="83465">MTVSRYGLLSVFAGCMSFVSLTVSCADAGGELPVIPYPAEVHLRGGTFDMEGASWWMDPSADSMCRMAVTRFFAGVPVCGGTLPAGNAGEASVVFLKDCSLGSEHYSIEVEKDGIAVRASDLNGFIYACQTLRQMYPEVPCCRITDYPRFSYRGMHLDVSRHFFSVSEVKRYIDVMELHKMNVFHWHLTDDQGWRVEIKGYPRLTVAGAWREGRYGGYYTQEEIREIVSYAADRGITVMPEIDMPGHMQAALASYPYLGCTGGPYEVWSGWGVSPEVLCPGKETTFRFIEGVLDEIMELFPGPCIHIGGDECPKDRWMECLCCRKTIEDSGIVPDENFSEGQYLQAMFMRRVEDYLEQHGRHAVAWDEIMEGGEDTDATVMAWRSPEYGLEAAALGKDAVMVPEQYMYFDYMQALEPGEPGASRLLTASKVYGFEPVPEDICPEQASHIIGVQGNLWTERVPDASTLEYMLMPRIAALSEVQWCSGQRKDYSRFLRNIGNMMSLYGKCGYGYCTHIEGIETSISKTDGCFEVSMTTSGGDPIYYRVDSLAWKPYRSPVRITGPCVLRASVSHGDRTCSHETVFHPNKAFARDVRFGVPPSPLYTFNASEALTDGIKGNPYYPASGTWFGWQEPMDAIVDMGNAAEPYSSVSMSFYVDKPGHYFPPVWLEVQLSDDGNQYRTVFRQEYPVEDRAVPEGIRTFRMEFGPERSRFVRVRAGNPVLPQWHPAKGYYSFILTDEIIIL</sequence>
<feature type="domain" description="Glycoside hydrolase family 20 catalytic" evidence="8">
    <location>
        <begin position="150"/>
        <end position="484"/>
    </location>
</feature>
<dbReference type="Pfam" id="PF00728">
    <property type="entry name" value="Glyco_hydro_20"/>
    <property type="match status" value="1"/>
</dbReference>
<dbReference type="EMBL" id="JADIMH010000009">
    <property type="protein sequence ID" value="MBO8466464.1"/>
    <property type="molecule type" value="Genomic_DNA"/>
</dbReference>
<dbReference type="PROSITE" id="PS51257">
    <property type="entry name" value="PROKAR_LIPOPROTEIN"/>
    <property type="match status" value="1"/>
</dbReference>
<reference evidence="10" key="2">
    <citation type="journal article" date="2021" name="PeerJ">
        <title>Extensive microbial diversity within the chicken gut microbiome revealed by metagenomics and culture.</title>
        <authorList>
            <person name="Gilroy R."/>
            <person name="Ravi A."/>
            <person name="Getino M."/>
            <person name="Pursley I."/>
            <person name="Horton D.L."/>
            <person name="Alikhan N.F."/>
            <person name="Baker D."/>
            <person name="Gharbi K."/>
            <person name="Hall N."/>
            <person name="Watson M."/>
            <person name="Adriaenssens E.M."/>
            <person name="Foster-Nyarko E."/>
            <person name="Jarju S."/>
            <person name="Secka A."/>
            <person name="Antonio M."/>
            <person name="Oren A."/>
            <person name="Chaudhuri R.R."/>
            <person name="La Ragione R."/>
            <person name="Hildebrand F."/>
            <person name="Pallen M.J."/>
        </authorList>
    </citation>
    <scope>NUCLEOTIDE SEQUENCE</scope>
    <source>
        <strain evidence="10">B1-15692</strain>
    </source>
</reference>
<evidence type="ECO:0000256" key="2">
    <source>
        <dbReference type="ARBA" id="ARBA00006285"/>
    </source>
</evidence>
<keyword evidence="4" id="KW-0378">Hydrolase</keyword>
<evidence type="ECO:0000313" key="10">
    <source>
        <dbReference type="EMBL" id="MBO8466464.1"/>
    </source>
</evidence>
<dbReference type="SUPFAM" id="SSF55545">
    <property type="entry name" value="beta-N-acetylhexosaminidase-like domain"/>
    <property type="match status" value="1"/>
</dbReference>
<accession>A0A9D9I776</accession>
<dbReference type="InterPro" id="IPR029018">
    <property type="entry name" value="Hex-like_dom2"/>
</dbReference>
<evidence type="ECO:0000256" key="6">
    <source>
        <dbReference type="PIRSR" id="PIRSR625705-1"/>
    </source>
</evidence>
<feature type="domain" description="Beta-hexosaminidase bacterial type N-terminal" evidence="9">
    <location>
        <begin position="33"/>
        <end position="147"/>
    </location>
</feature>
<keyword evidence="7" id="KW-0732">Signal</keyword>
<dbReference type="Pfam" id="PF02838">
    <property type="entry name" value="Glyco_hydro_20b"/>
    <property type="match status" value="1"/>
</dbReference>
<protein>
    <recommendedName>
        <fullName evidence="3">beta-N-acetylhexosaminidase</fullName>
        <ecNumber evidence="3">3.2.1.52</ecNumber>
    </recommendedName>
</protein>
<organism evidence="10 11">
    <name type="scientific">Candidatus Cryptobacteroides faecipullorum</name>
    <dbReference type="NCBI Taxonomy" id="2840764"/>
    <lineage>
        <taxon>Bacteria</taxon>
        <taxon>Pseudomonadati</taxon>
        <taxon>Bacteroidota</taxon>
        <taxon>Bacteroidia</taxon>
        <taxon>Bacteroidales</taxon>
        <taxon>Candidatus Cryptobacteroides</taxon>
    </lineage>
</organism>
<dbReference type="Gene3D" id="3.20.20.80">
    <property type="entry name" value="Glycosidases"/>
    <property type="match status" value="1"/>
</dbReference>
<evidence type="ECO:0000256" key="3">
    <source>
        <dbReference type="ARBA" id="ARBA00012663"/>
    </source>
</evidence>
<dbReference type="EC" id="3.2.1.52" evidence="3"/>
<dbReference type="SUPFAM" id="SSF51445">
    <property type="entry name" value="(Trans)glycosidases"/>
    <property type="match status" value="1"/>
</dbReference>
<evidence type="ECO:0000256" key="5">
    <source>
        <dbReference type="ARBA" id="ARBA00023295"/>
    </source>
</evidence>
<dbReference type="GO" id="GO:0030203">
    <property type="term" value="P:glycosaminoglycan metabolic process"/>
    <property type="evidence" value="ECO:0007669"/>
    <property type="project" value="TreeGrafter"/>
</dbReference>
<comment type="caution">
    <text evidence="10">The sequence shown here is derived from an EMBL/GenBank/DDBJ whole genome shotgun (WGS) entry which is preliminary data.</text>
</comment>
<evidence type="ECO:0000256" key="7">
    <source>
        <dbReference type="SAM" id="SignalP"/>
    </source>
</evidence>
<reference evidence="10" key="1">
    <citation type="submission" date="2020-10" db="EMBL/GenBank/DDBJ databases">
        <authorList>
            <person name="Gilroy R."/>
        </authorList>
    </citation>
    <scope>NUCLEOTIDE SEQUENCE</scope>
    <source>
        <strain evidence="10">B1-15692</strain>
    </source>
</reference>
<dbReference type="GO" id="GO:0004563">
    <property type="term" value="F:beta-N-acetylhexosaminidase activity"/>
    <property type="evidence" value="ECO:0007669"/>
    <property type="project" value="UniProtKB-EC"/>
</dbReference>
<dbReference type="Gene3D" id="3.30.379.10">
    <property type="entry name" value="Chitobiase/beta-hexosaminidase domain 2-like"/>
    <property type="match status" value="1"/>
</dbReference>
<keyword evidence="5" id="KW-0326">Glycosidase</keyword>
<dbReference type="PANTHER" id="PTHR22600:SF57">
    <property type="entry name" value="BETA-N-ACETYLHEXOSAMINIDASE"/>
    <property type="match status" value="1"/>
</dbReference>
<dbReference type="AlphaFoldDB" id="A0A9D9I776"/>
<name>A0A9D9I776_9BACT</name>
<feature type="signal peptide" evidence="7">
    <location>
        <begin position="1"/>
        <end position="28"/>
    </location>
</feature>
<comment type="catalytic activity">
    <reaction evidence="1">
        <text>Hydrolysis of terminal non-reducing N-acetyl-D-hexosamine residues in N-acetyl-beta-D-hexosaminides.</text>
        <dbReference type="EC" id="3.2.1.52"/>
    </reaction>
</comment>
<dbReference type="GO" id="GO:0016020">
    <property type="term" value="C:membrane"/>
    <property type="evidence" value="ECO:0007669"/>
    <property type="project" value="TreeGrafter"/>
</dbReference>
<dbReference type="PRINTS" id="PR00738">
    <property type="entry name" value="GLHYDRLASE20"/>
</dbReference>
<dbReference type="GO" id="GO:0005975">
    <property type="term" value="P:carbohydrate metabolic process"/>
    <property type="evidence" value="ECO:0007669"/>
    <property type="project" value="InterPro"/>
</dbReference>
<dbReference type="InterPro" id="IPR015882">
    <property type="entry name" value="HEX_bac_N"/>
</dbReference>
<feature type="active site" description="Proton donor" evidence="6">
    <location>
        <position position="311"/>
    </location>
</feature>
<evidence type="ECO:0000256" key="1">
    <source>
        <dbReference type="ARBA" id="ARBA00001231"/>
    </source>
</evidence>
<dbReference type="CDD" id="cd06563">
    <property type="entry name" value="GH20_chitobiase-like"/>
    <property type="match status" value="1"/>
</dbReference>
<evidence type="ECO:0000259" key="9">
    <source>
        <dbReference type="Pfam" id="PF02838"/>
    </source>
</evidence>
<comment type="similarity">
    <text evidence="2">Belongs to the glycosyl hydrolase 20 family.</text>
</comment>
<dbReference type="Proteomes" id="UP000823660">
    <property type="component" value="Unassembled WGS sequence"/>
</dbReference>
<dbReference type="PANTHER" id="PTHR22600">
    <property type="entry name" value="BETA-HEXOSAMINIDASE"/>
    <property type="match status" value="1"/>
</dbReference>
<dbReference type="InterPro" id="IPR017853">
    <property type="entry name" value="GH"/>
</dbReference>
<gene>
    <name evidence="10" type="ORF">IAB99_01705</name>
</gene>
<dbReference type="InterPro" id="IPR015883">
    <property type="entry name" value="Glyco_hydro_20_cat"/>
</dbReference>
<evidence type="ECO:0000259" key="8">
    <source>
        <dbReference type="Pfam" id="PF00728"/>
    </source>
</evidence>
<evidence type="ECO:0000313" key="11">
    <source>
        <dbReference type="Proteomes" id="UP000823660"/>
    </source>
</evidence>
<evidence type="ECO:0000256" key="4">
    <source>
        <dbReference type="ARBA" id="ARBA00022801"/>
    </source>
</evidence>
<proteinExistence type="inferred from homology"/>
<feature type="chain" id="PRO_5039304996" description="beta-N-acetylhexosaminidase" evidence="7">
    <location>
        <begin position="29"/>
        <end position="743"/>
    </location>
</feature>
<dbReference type="InterPro" id="IPR025705">
    <property type="entry name" value="Beta_hexosaminidase_sua/sub"/>
</dbReference>